<accession>A0A7S3PL25</accession>
<dbReference type="EMBL" id="HBIN01017057">
    <property type="protein sequence ID" value="CAE0442879.1"/>
    <property type="molecule type" value="Transcribed_RNA"/>
</dbReference>
<dbReference type="GO" id="GO:0007095">
    <property type="term" value="P:mitotic G2 DNA damage checkpoint signaling"/>
    <property type="evidence" value="ECO:0007669"/>
    <property type="project" value="TreeGrafter"/>
</dbReference>
<dbReference type="InterPro" id="IPR049472">
    <property type="entry name" value="MRNIP_N"/>
</dbReference>
<feature type="region of interest" description="Disordered" evidence="1">
    <location>
        <begin position="109"/>
        <end position="168"/>
    </location>
</feature>
<protein>
    <recommendedName>
        <fullName evidence="2">MRN complex-interacting protein N-terminal domain-containing protein</fullName>
    </recommendedName>
</protein>
<dbReference type="Pfam" id="PF15749">
    <property type="entry name" value="MRNIP"/>
    <property type="match status" value="1"/>
</dbReference>
<dbReference type="GO" id="GO:0005634">
    <property type="term" value="C:nucleus"/>
    <property type="evidence" value="ECO:0007669"/>
    <property type="project" value="TreeGrafter"/>
</dbReference>
<evidence type="ECO:0000313" key="3">
    <source>
        <dbReference type="EMBL" id="CAE0442879.1"/>
    </source>
</evidence>
<gene>
    <name evidence="3" type="ORF">ASTO00021_LOCUS12990</name>
</gene>
<organism evidence="3">
    <name type="scientific">Aplanochytrium stocchinoi</name>
    <dbReference type="NCBI Taxonomy" id="215587"/>
    <lineage>
        <taxon>Eukaryota</taxon>
        <taxon>Sar</taxon>
        <taxon>Stramenopiles</taxon>
        <taxon>Bigyra</taxon>
        <taxon>Labyrinthulomycetes</taxon>
        <taxon>Thraustochytrida</taxon>
        <taxon>Thraustochytriidae</taxon>
        <taxon>Aplanochytrium</taxon>
    </lineage>
</organism>
<dbReference type="PANTHER" id="PTHR15863">
    <property type="entry name" value="MRN COMPLEX-INTERACTING PROTEIN"/>
    <property type="match status" value="1"/>
</dbReference>
<sequence>MVNYIVVQCGECNVFQCIQAPKSKKFLCRVCNEKNSLRRVYASSNKAREIRPICQLLNVKRGEIEDIREEMAYGTATVNSNQFDAHETNDIFPEACDWSKFQSKQISSSSTYEENEENEYVCSPVPNALPRKRGVQNLQNRSIKDSKKNKRYANEISHSKQQNHKTDTISEKHSEYAGEAKNDDQIFQLLFQKENRNNENPHDIQMSTKNETETVMTGSKEVDEESFTFKL</sequence>
<name>A0A7S3PL25_9STRA</name>
<reference evidence="3" key="1">
    <citation type="submission" date="2021-01" db="EMBL/GenBank/DDBJ databases">
        <authorList>
            <person name="Corre E."/>
            <person name="Pelletier E."/>
            <person name="Niang G."/>
            <person name="Scheremetjew M."/>
            <person name="Finn R."/>
            <person name="Kale V."/>
            <person name="Holt S."/>
            <person name="Cochrane G."/>
            <person name="Meng A."/>
            <person name="Brown T."/>
            <person name="Cohen L."/>
        </authorList>
    </citation>
    <scope>NUCLEOTIDE SEQUENCE</scope>
    <source>
        <strain evidence="3">GSBS06</strain>
    </source>
</reference>
<proteinExistence type="predicted"/>
<dbReference type="PANTHER" id="PTHR15863:SF2">
    <property type="entry name" value="MRN COMPLEX-INTERACTING PROTEIN"/>
    <property type="match status" value="1"/>
</dbReference>
<dbReference type="InterPro" id="IPR032739">
    <property type="entry name" value="MRNIP"/>
</dbReference>
<evidence type="ECO:0000259" key="2">
    <source>
        <dbReference type="Pfam" id="PF15749"/>
    </source>
</evidence>
<dbReference type="AlphaFoldDB" id="A0A7S3PL25"/>
<evidence type="ECO:0000256" key="1">
    <source>
        <dbReference type="SAM" id="MobiDB-lite"/>
    </source>
</evidence>
<dbReference type="GO" id="GO:0003682">
    <property type="term" value="F:chromatin binding"/>
    <property type="evidence" value="ECO:0007669"/>
    <property type="project" value="TreeGrafter"/>
</dbReference>
<feature type="domain" description="MRN complex-interacting protein N-terminal" evidence="2">
    <location>
        <begin position="6"/>
        <end position="89"/>
    </location>
</feature>